<evidence type="ECO:0000313" key="1">
    <source>
        <dbReference type="EMBL" id="AWV91076.1"/>
    </source>
</evidence>
<proteinExistence type="predicted"/>
<evidence type="ECO:0000313" key="2">
    <source>
        <dbReference type="Proteomes" id="UP000249799"/>
    </source>
</evidence>
<dbReference type="RefSeq" id="WP_111336995.1">
    <property type="nucleotide sequence ID" value="NZ_CP030032.1"/>
</dbReference>
<keyword evidence="2" id="KW-1185">Reference proteome</keyword>
<dbReference type="KEGG" id="bsed:DN745_17760"/>
<name>A0A2Z4FR25_9DELT</name>
<dbReference type="Proteomes" id="UP000249799">
    <property type="component" value="Chromosome"/>
</dbReference>
<gene>
    <name evidence="1" type="ORF">DN745_17760</name>
</gene>
<protein>
    <submittedName>
        <fullName evidence="1">Uncharacterized protein</fullName>
    </submittedName>
</protein>
<organism evidence="1 2">
    <name type="scientific">Bradymonas sediminis</name>
    <dbReference type="NCBI Taxonomy" id="1548548"/>
    <lineage>
        <taxon>Bacteria</taxon>
        <taxon>Deltaproteobacteria</taxon>
        <taxon>Bradymonadales</taxon>
        <taxon>Bradymonadaceae</taxon>
        <taxon>Bradymonas</taxon>
    </lineage>
</organism>
<reference evidence="1 2" key="1">
    <citation type="submission" date="2018-06" db="EMBL/GenBank/DDBJ databases">
        <title>Lujinxingia sediminis gen. nov. sp. nov., a new facultative anaerobic member of the class Deltaproteobacteria, and proposal of Lujinxingaceae fam. nov.</title>
        <authorList>
            <person name="Guo L.-Y."/>
            <person name="Li C.-M."/>
            <person name="Wang S."/>
            <person name="Du Z.-J."/>
        </authorList>
    </citation>
    <scope>NUCLEOTIDE SEQUENCE [LARGE SCALE GENOMIC DNA]</scope>
    <source>
        <strain evidence="1 2">FA350</strain>
    </source>
</reference>
<dbReference type="AlphaFoldDB" id="A0A2Z4FR25"/>
<dbReference type="OrthoDB" id="5480571at2"/>
<accession>A0A2Z4FR25</accession>
<sequence length="912" mass="100874">MKNILGTIAALVCLVSVMAVGGVHTQVAIAVVLVALPAVFYVIISSAKPNKKTGASTPISVSLPSLIFSIFAFICFLQILPLPPQIQEILSPQARALYLESLTVLEGAEAVSAAEDLWRPLSLDPRETADRGLRWIALALLALVGARLSRERHAWRDTLRAGVVFGWLHLGVSWLHNVFGATTFFGVYEPLGNWPAFTMFVNSNQGAAFYGLASLAGLILARRNLKTKPIEAFLSGVSAIIFVLFMLELNSSGVNLAYSLASILYIAQSIWMVYRVAHPKMQTDGQDSSSKEQLKTRLLQSASTLVTLGLMSAIITLPMWLSRTFLWPWVQSTPVGIWVENKAVARLVMIESGMRGALDYPILGSGAGSIERTIAPYIDWTQIRAASIPTLENQFADWFMGMGFLPTIAALALFLSGFTFISKKTRIFSPTIKSPRSAQRYLGLLAFAIYAGTLVQMHFPFFALGLATCIVVVFEVGLKGGRLKNPPEGAVWLRVRNLHIFASQRVALGLLGASVLAAGVFALTWSNLEDTRAVEIGARAQAASQEELRQMVSAVPTESRIFTALAFQAAQADEGARAIALAEHAFALEPRANELLFLAHIEAHFGKKATAADYYTRLFSPEYLYTMHSLRGWVSEYLLKDITDTTQRVQALQGAPAHWAYALSHIRRLDDKTRAVEFALELAEQNPDNFLANRLVVEAYLGAKEFLIAQFWAEMMVAKDWPAESPAPQELDSRFKKVGQETFDSHHEDPHSASLALVAHAISRSGDRDGARRYLLSIEVPESGELADEVVYTTLQLLPAEPSEATPEEVAFIARASKSYCRNQRARNEQLLCWQAEAWLDEQRGNIDDAELVWKRIASDYENPLPLGEFFVRQRQCIALDQLIAQHKETRSRPATRWLGRLRSMPRRCAAK</sequence>
<dbReference type="EMBL" id="CP030032">
    <property type="protein sequence ID" value="AWV91076.1"/>
    <property type="molecule type" value="Genomic_DNA"/>
</dbReference>